<evidence type="ECO:0000313" key="1">
    <source>
        <dbReference type="EMBL" id="BCM85022.1"/>
    </source>
</evidence>
<accession>A0A8H9C683</accession>
<proteinExistence type="predicted"/>
<gene>
    <name evidence="1" type="ORF">mvi_34830</name>
</gene>
<protein>
    <submittedName>
        <fullName evidence="1">Uncharacterized protein</fullName>
    </submittedName>
</protein>
<dbReference type="Proteomes" id="UP000663508">
    <property type="component" value="Chromosome"/>
</dbReference>
<dbReference type="EMBL" id="AP024145">
    <property type="protein sequence ID" value="BCM85022.1"/>
    <property type="molecule type" value="Genomic_DNA"/>
</dbReference>
<name>A0A8H9C683_9HYPH</name>
<dbReference type="KEGG" id="mind:mvi_34830"/>
<dbReference type="RefSeq" id="WP_207177943.1">
    <property type="nucleotide sequence ID" value="NZ_AP024145.1"/>
</dbReference>
<reference evidence="1" key="1">
    <citation type="submission" date="2020-11" db="EMBL/GenBank/DDBJ databases">
        <title>Complete genome sequence of a novel pathogenic Methylobacterium strain isolated from rice in Vietnam.</title>
        <authorList>
            <person name="Lai K."/>
            <person name="Okazaki S."/>
            <person name="Higashi K."/>
            <person name="Mori H."/>
            <person name="Toyoda A."/>
            <person name="Kurokawa K."/>
        </authorList>
    </citation>
    <scope>NUCLEOTIDE SEQUENCE</scope>
    <source>
        <strain evidence="1">VL1</strain>
    </source>
</reference>
<evidence type="ECO:0000313" key="2">
    <source>
        <dbReference type="Proteomes" id="UP000663508"/>
    </source>
</evidence>
<organism evidence="1 2">
    <name type="scientific">Methylobacterium indicum</name>
    <dbReference type="NCBI Taxonomy" id="1775910"/>
    <lineage>
        <taxon>Bacteria</taxon>
        <taxon>Pseudomonadati</taxon>
        <taxon>Pseudomonadota</taxon>
        <taxon>Alphaproteobacteria</taxon>
        <taxon>Hyphomicrobiales</taxon>
        <taxon>Methylobacteriaceae</taxon>
        <taxon>Methylobacterium</taxon>
    </lineage>
</organism>
<sequence length="146" mass="16021">MATTNAELRRTIFAQRSGMFRASAPAIVPDRFSQRFEPDSRRPAHGLDGFADRPDTREVRTIEIVLVSDRRTGGGWLRGLGTAAKILAVPAVIAGALLAEPVYDCRKQKSYGMLYYGTTVQMCVSERLSGRFGGVQAAVDRTIRAM</sequence>
<dbReference type="AlphaFoldDB" id="A0A8H9C683"/>